<evidence type="ECO:0000313" key="8">
    <source>
        <dbReference type="Proteomes" id="UP000052230"/>
    </source>
</evidence>
<protein>
    <recommendedName>
        <fullName evidence="5">3-dehydroquinate dehydratase</fullName>
        <ecNumber evidence="5">4.2.1.10</ecNumber>
    </recommendedName>
</protein>
<evidence type="ECO:0000256" key="3">
    <source>
        <dbReference type="ARBA" id="ARBA00011037"/>
    </source>
</evidence>
<comment type="pathway">
    <text evidence="2">Metabolic intermediate biosynthesis; chorismate biosynthesis; chorismate from D-erythrose 4-phosphate and phosphoenolpyruvate: step 3/7.</text>
</comment>
<dbReference type="UniPathway" id="UPA00053">
    <property type="reaction ID" value="UER00086"/>
</dbReference>
<gene>
    <name evidence="7" type="primary">aroD</name>
    <name evidence="7" type="ORF">XAC3562_910075</name>
</gene>
<dbReference type="OMA" id="PYVEAHD"/>
<dbReference type="InterPro" id="IPR001874">
    <property type="entry name" value="DHquinase_II"/>
</dbReference>
<reference evidence="7 8" key="1">
    <citation type="submission" date="2014-09" db="EMBL/GenBank/DDBJ databases">
        <authorList>
            <person name="Regsiter A."/>
        </authorList>
    </citation>
    <scope>NUCLEOTIDE SEQUENCE [LARGE SCALE GENOMIC DNA]</scope>
</reference>
<organism evidence="7 8">
    <name type="scientific">Xanthomonas citri pv. citri</name>
    <dbReference type="NCBI Taxonomy" id="611301"/>
    <lineage>
        <taxon>Bacteria</taxon>
        <taxon>Pseudomonadati</taxon>
        <taxon>Pseudomonadota</taxon>
        <taxon>Gammaproteobacteria</taxon>
        <taxon>Lysobacterales</taxon>
        <taxon>Lysobacteraceae</taxon>
        <taxon>Xanthomonas</taxon>
    </lineage>
</organism>
<dbReference type="Gene3D" id="3.40.50.9100">
    <property type="entry name" value="Dehydroquinase, class II"/>
    <property type="match status" value="1"/>
</dbReference>
<sequence>MLPEEVAMSIMIMRGPEAATPLVRGPQPLPRAVIRQLVACAGDAGRTVALRACGSEQELLDALRVAAQARMEIALIDPGSCVDSARLHRVLRDLPYPYVETHDDSVDRPERCLPHGLGQCIATVRGYCAQSYLLGLEIALEHLGCTEIQGDVHVGT</sequence>
<proteinExistence type="inferred from homology"/>
<evidence type="ECO:0000256" key="5">
    <source>
        <dbReference type="ARBA" id="ARBA00012060"/>
    </source>
</evidence>
<comment type="similarity">
    <text evidence="3">Belongs to the type-II 3-dehydroquinase family.</text>
</comment>
<evidence type="ECO:0000256" key="4">
    <source>
        <dbReference type="ARBA" id="ARBA00011193"/>
    </source>
</evidence>
<accession>A0A0U5FLF8</accession>
<keyword evidence="8" id="KW-1185">Reference proteome</keyword>
<dbReference type="PIRSF" id="PIRSF001399">
    <property type="entry name" value="DHquinase_II"/>
    <property type="match status" value="1"/>
</dbReference>
<dbReference type="EC" id="4.2.1.10" evidence="5"/>
<comment type="caution">
    <text evidence="7">The sequence shown here is derived from an EMBL/GenBank/DDBJ whole genome shotgun (WGS) entry which is preliminary data.</text>
</comment>
<dbReference type="GO" id="GO:0009423">
    <property type="term" value="P:chorismate biosynthetic process"/>
    <property type="evidence" value="ECO:0007669"/>
    <property type="project" value="UniProtKB-UniPathway"/>
</dbReference>
<dbReference type="EMBL" id="CCXZ01000190">
    <property type="protein sequence ID" value="CEG19181.1"/>
    <property type="molecule type" value="Genomic_DNA"/>
</dbReference>
<evidence type="ECO:0000313" key="7">
    <source>
        <dbReference type="EMBL" id="CEG19181.1"/>
    </source>
</evidence>
<dbReference type="InterPro" id="IPR036441">
    <property type="entry name" value="DHquinase_II_sf"/>
</dbReference>
<dbReference type="GO" id="GO:0003855">
    <property type="term" value="F:3-dehydroquinate dehydratase activity"/>
    <property type="evidence" value="ECO:0007669"/>
    <property type="project" value="UniProtKB-EC"/>
</dbReference>
<comment type="catalytic activity">
    <reaction evidence="1">
        <text>3-dehydroquinate = 3-dehydroshikimate + H2O</text>
        <dbReference type="Rhea" id="RHEA:21096"/>
        <dbReference type="ChEBI" id="CHEBI:15377"/>
        <dbReference type="ChEBI" id="CHEBI:16630"/>
        <dbReference type="ChEBI" id="CHEBI:32364"/>
        <dbReference type="EC" id="4.2.1.10"/>
    </reaction>
</comment>
<dbReference type="Proteomes" id="UP000052230">
    <property type="component" value="Unassembled WGS sequence"/>
</dbReference>
<keyword evidence="6" id="KW-0456">Lyase</keyword>
<evidence type="ECO:0000256" key="2">
    <source>
        <dbReference type="ARBA" id="ARBA00004902"/>
    </source>
</evidence>
<name>A0A0U5FLF8_XANCI</name>
<evidence type="ECO:0000256" key="1">
    <source>
        <dbReference type="ARBA" id="ARBA00001864"/>
    </source>
</evidence>
<comment type="subunit">
    <text evidence="4">Homododecamer.</text>
</comment>
<evidence type="ECO:0000256" key="6">
    <source>
        <dbReference type="ARBA" id="ARBA00023239"/>
    </source>
</evidence>
<dbReference type="SUPFAM" id="SSF52304">
    <property type="entry name" value="Type II 3-dehydroquinate dehydratase"/>
    <property type="match status" value="1"/>
</dbReference>
<dbReference type="AlphaFoldDB" id="A0A0U5FLF8"/>